<dbReference type="PROSITE" id="PS50104">
    <property type="entry name" value="TIR"/>
    <property type="match status" value="1"/>
</dbReference>
<evidence type="ECO:0000256" key="2">
    <source>
        <dbReference type="ARBA" id="ARBA00022737"/>
    </source>
</evidence>
<dbReference type="EMBL" id="CM002926">
    <property type="protein sequence ID" value="KGN51220.1"/>
    <property type="molecule type" value="Genomic_DNA"/>
</dbReference>
<dbReference type="Pfam" id="PF00931">
    <property type="entry name" value="NB-ARC"/>
    <property type="match status" value="1"/>
</dbReference>
<keyword evidence="3" id="KW-0611">Plant defense</keyword>
<dbReference type="Gene3D" id="3.40.50.300">
    <property type="entry name" value="P-loop containing nucleotide triphosphate hydrolases"/>
    <property type="match status" value="1"/>
</dbReference>
<dbReference type="InterPro" id="IPR044974">
    <property type="entry name" value="Disease_R_plants"/>
</dbReference>
<organism evidence="6 7">
    <name type="scientific">Cucumis sativus</name>
    <name type="common">Cucumber</name>
    <dbReference type="NCBI Taxonomy" id="3659"/>
    <lineage>
        <taxon>Eukaryota</taxon>
        <taxon>Viridiplantae</taxon>
        <taxon>Streptophyta</taxon>
        <taxon>Embryophyta</taxon>
        <taxon>Tracheophyta</taxon>
        <taxon>Spermatophyta</taxon>
        <taxon>Magnoliopsida</taxon>
        <taxon>eudicotyledons</taxon>
        <taxon>Gunneridae</taxon>
        <taxon>Pentapetalae</taxon>
        <taxon>rosids</taxon>
        <taxon>fabids</taxon>
        <taxon>Cucurbitales</taxon>
        <taxon>Cucurbitaceae</taxon>
        <taxon>Benincaseae</taxon>
        <taxon>Cucumis</taxon>
    </lineage>
</organism>
<dbReference type="Pfam" id="PF01582">
    <property type="entry name" value="TIR"/>
    <property type="match status" value="1"/>
</dbReference>
<dbReference type="PROSITE" id="PS51450">
    <property type="entry name" value="LRR"/>
    <property type="match status" value="1"/>
</dbReference>
<reference evidence="6 7" key="4">
    <citation type="journal article" date="2011" name="BMC Genomics">
        <title>RNA-Seq improves annotation of protein-coding genes in the cucumber genome.</title>
        <authorList>
            <person name="Li Z."/>
            <person name="Zhang Z."/>
            <person name="Yan P."/>
            <person name="Huang S."/>
            <person name="Fei Z."/>
            <person name="Lin K."/>
        </authorList>
    </citation>
    <scope>NUCLEOTIDE SEQUENCE [LARGE SCALE GENOMIC DNA]</scope>
    <source>
        <strain evidence="7">cv. 9930</strain>
    </source>
</reference>
<keyword evidence="7" id="KW-1185">Reference proteome</keyword>
<reference evidence="6 7" key="1">
    <citation type="journal article" date="2009" name="Nat. Genet.">
        <title>The genome of the cucumber, Cucumis sativus L.</title>
        <authorList>
            <person name="Huang S."/>
            <person name="Li R."/>
            <person name="Zhang Z."/>
            <person name="Li L."/>
            <person name="Gu X."/>
            <person name="Fan W."/>
            <person name="Lucas W.J."/>
            <person name="Wang X."/>
            <person name="Xie B."/>
            <person name="Ni P."/>
            <person name="Ren Y."/>
            <person name="Zhu H."/>
            <person name="Li J."/>
            <person name="Lin K."/>
            <person name="Jin W."/>
            <person name="Fei Z."/>
            <person name="Li G."/>
            <person name="Staub J."/>
            <person name="Kilian A."/>
            <person name="van der Vossen E.A."/>
            <person name="Wu Y."/>
            <person name="Guo J."/>
            <person name="He J."/>
            <person name="Jia Z."/>
            <person name="Ren Y."/>
            <person name="Tian G."/>
            <person name="Lu Y."/>
            <person name="Ruan J."/>
            <person name="Qian W."/>
            <person name="Wang M."/>
            <person name="Huang Q."/>
            <person name="Li B."/>
            <person name="Xuan Z."/>
            <person name="Cao J."/>
            <person name="Asan"/>
            <person name="Wu Z."/>
            <person name="Zhang J."/>
            <person name="Cai Q."/>
            <person name="Bai Y."/>
            <person name="Zhao B."/>
            <person name="Han Y."/>
            <person name="Li Y."/>
            <person name="Li X."/>
            <person name="Wang S."/>
            <person name="Shi Q."/>
            <person name="Liu S."/>
            <person name="Cho W.K."/>
            <person name="Kim J.Y."/>
            <person name="Xu Y."/>
            <person name="Heller-Uszynska K."/>
            <person name="Miao H."/>
            <person name="Cheng Z."/>
            <person name="Zhang S."/>
            <person name="Wu J."/>
            <person name="Yang Y."/>
            <person name="Kang H."/>
            <person name="Li M."/>
            <person name="Liang H."/>
            <person name="Ren X."/>
            <person name="Shi Z."/>
            <person name="Wen M."/>
            <person name="Jian M."/>
            <person name="Yang H."/>
            <person name="Zhang G."/>
            <person name="Yang Z."/>
            <person name="Chen R."/>
            <person name="Liu S."/>
            <person name="Li J."/>
            <person name="Ma L."/>
            <person name="Liu H."/>
            <person name="Zhou Y."/>
            <person name="Zhao J."/>
            <person name="Fang X."/>
            <person name="Li G."/>
            <person name="Fang L."/>
            <person name="Li Y."/>
            <person name="Liu D."/>
            <person name="Zheng H."/>
            <person name="Zhang Y."/>
            <person name="Qin N."/>
            <person name="Li Z."/>
            <person name="Yang G."/>
            <person name="Yang S."/>
            <person name="Bolund L."/>
            <person name="Kristiansen K."/>
            <person name="Zheng H."/>
            <person name="Li S."/>
            <person name="Zhang X."/>
            <person name="Yang H."/>
            <person name="Wang J."/>
            <person name="Sun R."/>
            <person name="Zhang B."/>
            <person name="Jiang S."/>
            <person name="Wang J."/>
            <person name="Du Y."/>
            <person name="Li S."/>
        </authorList>
    </citation>
    <scope>NUCLEOTIDE SEQUENCE [LARGE SCALE GENOMIC DNA]</scope>
    <source>
        <strain evidence="7">cv. 9930</strain>
    </source>
</reference>
<dbReference type="SUPFAM" id="SSF52058">
    <property type="entry name" value="L domain-like"/>
    <property type="match status" value="1"/>
</dbReference>
<name>A0A0A0KNK0_CUCSA</name>
<dbReference type="InterPro" id="IPR003593">
    <property type="entry name" value="AAA+_ATPase"/>
</dbReference>
<evidence type="ECO:0000313" key="7">
    <source>
        <dbReference type="Proteomes" id="UP000029981"/>
    </source>
</evidence>
<dbReference type="GO" id="GO:0043531">
    <property type="term" value="F:ADP binding"/>
    <property type="evidence" value="ECO:0007669"/>
    <property type="project" value="InterPro"/>
</dbReference>
<dbReference type="Gene3D" id="3.40.50.10140">
    <property type="entry name" value="Toll/interleukin-1 receptor homology (TIR) domain"/>
    <property type="match status" value="1"/>
</dbReference>
<protein>
    <recommendedName>
        <fullName evidence="5">TIR domain-containing protein</fullName>
    </recommendedName>
</protein>
<dbReference type="InterPro" id="IPR000157">
    <property type="entry name" value="TIR_dom"/>
</dbReference>
<reference evidence="6 7" key="2">
    <citation type="journal article" date="2009" name="PLoS ONE">
        <title>An integrated genetic and cytogenetic map of the cucumber genome.</title>
        <authorList>
            <person name="Ren Y."/>
            <person name="Zhang Z."/>
            <person name="Liu J."/>
            <person name="Staub J.E."/>
            <person name="Han Y."/>
            <person name="Cheng Z."/>
            <person name="Li X."/>
            <person name="Lu J."/>
            <person name="Miao H."/>
            <person name="Kang H."/>
            <person name="Xie B."/>
            <person name="Gu X."/>
            <person name="Wang X."/>
            <person name="Du Y."/>
            <person name="Jin W."/>
            <person name="Huang S."/>
        </authorList>
    </citation>
    <scope>NUCLEOTIDE SEQUENCE [LARGE SCALE GENOMIC DNA]</scope>
    <source>
        <strain evidence="7">cv. 9930</strain>
    </source>
</reference>
<keyword evidence="1" id="KW-0433">Leucine-rich repeat</keyword>
<dbReference type="SUPFAM" id="SSF52047">
    <property type="entry name" value="RNI-like"/>
    <property type="match status" value="1"/>
</dbReference>
<dbReference type="Gene3D" id="1.10.8.430">
    <property type="entry name" value="Helical domain of apoptotic protease-activating factors"/>
    <property type="match status" value="1"/>
</dbReference>
<dbReference type="InterPro" id="IPR027417">
    <property type="entry name" value="P-loop_NTPase"/>
</dbReference>
<keyword evidence="2" id="KW-0677">Repeat</keyword>
<dbReference type="InterPro" id="IPR036390">
    <property type="entry name" value="WH_DNA-bd_sf"/>
</dbReference>
<dbReference type="Gramene" id="KGN51220">
    <property type="protein sequence ID" value="KGN51220"/>
    <property type="gene ID" value="Csa_5G494390"/>
</dbReference>
<dbReference type="InterPro" id="IPR032675">
    <property type="entry name" value="LRR_dom_sf"/>
</dbReference>
<dbReference type="PRINTS" id="PR00364">
    <property type="entry name" value="DISEASERSIST"/>
</dbReference>
<feature type="domain" description="TIR" evidence="5">
    <location>
        <begin position="21"/>
        <end position="186"/>
    </location>
</feature>
<dbReference type="OMA" id="LEETHVW"/>
<dbReference type="eggNOG" id="ENOG502R4BG">
    <property type="taxonomic scope" value="Eukaryota"/>
</dbReference>
<dbReference type="SUPFAM" id="SSF52200">
    <property type="entry name" value="Toll/Interleukin receptor TIR domain"/>
    <property type="match status" value="1"/>
</dbReference>
<dbReference type="Pfam" id="PF23286">
    <property type="entry name" value="LRR_13"/>
    <property type="match status" value="1"/>
</dbReference>
<reference evidence="6 7" key="3">
    <citation type="journal article" date="2010" name="BMC Genomics">
        <title>Transcriptome sequencing and comparative analysis of cucumber flowers with different sex types.</title>
        <authorList>
            <person name="Guo S."/>
            <person name="Zheng Y."/>
            <person name="Joung J.G."/>
            <person name="Liu S."/>
            <person name="Zhang Z."/>
            <person name="Crasta O.R."/>
            <person name="Sobral B.W."/>
            <person name="Xu Y."/>
            <person name="Huang S."/>
            <person name="Fei Z."/>
        </authorList>
    </citation>
    <scope>NUCLEOTIDE SEQUENCE [LARGE SCALE GENOMIC DNA]</scope>
    <source>
        <strain evidence="7">cv. 9930</strain>
    </source>
</reference>
<evidence type="ECO:0000256" key="1">
    <source>
        <dbReference type="ARBA" id="ARBA00022614"/>
    </source>
</evidence>
<dbReference type="SUPFAM" id="SSF52540">
    <property type="entry name" value="P-loop containing nucleoside triphosphate hydrolases"/>
    <property type="match status" value="1"/>
</dbReference>
<dbReference type="InterPro" id="IPR058546">
    <property type="entry name" value="RPS4B/Roq1-like_LRR"/>
</dbReference>
<evidence type="ECO:0000256" key="3">
    <source>
        <dbReference type="ARBA" id="ARBA00022821"/>
    </source>
</evidence>
<dbReference type="GO" id="GO:0007165">
    <property type="term" value="P:signal transduction"/>
    <property type="evidence" value="ECO:0007669"/>
    <property type="project" value="InterPro"/>
</dbReference>
<accession>A0A0A0KNK0</accession>
<evidence type="ECO:0000313" key="6">
    <source>
        <dbReference type="EMBL" id="KGN51220.1"/>
    </source>
</evidence>
<dbReference type="InterPro" id="IPR042197">
    <property type="entry name" value="Apaf_helical"/>
</dbReference>
<dbReference type="Proteomes" id="UP000029981">
    <property type="component" value="Chromosome 5"/>
</dbReference>
<dbReference type="Pfam" id="PF23282">
    <property type="entry name" value="WHD_ROQ1"/>
    <property type="match status" value="1"/>
</dbReference>
<dbReference type="FunFam" id="3.40.50.10140:FF:000007">
    <property type="entry name" value="Disease resistance protein (TIR-NBS-LRR class)"/>
    <property type="match status" value="1"/>
</dbReference>
<dbReference type="Gene3D" id="3.80.10.10">
    <property type="entry name" value="Ribonuclease Inhibitor"/>
    <property type="match status" value="3"/>
</dbReference>
<dbReference type="SMART" id="SM00382">
    <property type="entry name" value="AAA"/>
    <property type="match status" value="1"/>
</dbReference>
<dbReference type="SMART" id="SM00255">
    <property type="entry name" value="TIR"/>
    <property type="match status" value="1"/>
</dbReference>
<evidence type="ECO:0000259" key="5">
    <source>
        <dbReference type="PROSITE" id="PS50104"/>
    </source>
</evidence>
<dbReference type="InterPro" id="IPR035897">
    <property type="entry name" value="Toll_tir_struct_dom_sf"/>
</dbReference>
<dbReference type="SUPFAM" id="SSF46785">
    <property type="entry name" value="Winged helix' DNA-binding domain"/>
    <property type="match status" value="1"/>
</dbReference>
<proteinExistence type="predicted"/>
<dbReference type="PANTHER" id="PTHR11017">
    <property type="entry name" value="LEUCINE-RICH REPEAT-CONTAINING PROTEIN"/>
    <property type="match status" value="1"/>
</dbReference>
<evidence type="ECO:0000256" key="4">
    <source>
        <dbReference type="ARBA" id="ARBA00023027"/>
    </source>
</evidence>
<dbReference type="AlphaFoldDB" id="A0A0A0KNK0"/>
<dbReference type="PANTHER" id="PTHR11017:SF570">
    <property type="entry name" value="DISEASE RESISTANCE PROTEIN (TIR-NBS CLASS)-RELATED"/>
    <property type="match status" value="1"/>
</dbReference>
<sequence>MGSSLVGLAQSSSSCSSNLKWSYDVFLSFRGEDTRNNFTSHLDRALREKGVNFFIDDKLERGGQISESLLKSIDGSKISIIIFSKNYASSTWCLDELVKIVQCMKSMGHIVFPVFYKVDPSEVRKQTGGFGEALAKHEANELMTNKVQPWKEALTTAASLSGWDLATRKNEADLIHDLVKEVLSILNQTQLLHVAKHPVGIDSQLRAVEELASHDVPDGVNMVGIHGMGGIGKTTLAKALYNKIAYQFEACCFLSNVRETLEQFKDLVQLQEKLLSEILKDNAWKVGNVHKGKNIIRDRLCSKKVLIILDDVDKDEQLDALVGERDWFGRGSKIIATTRDRHLLENHSFDIVYPIQLLDPKKSLELFSLHAFKQNHPSSNYVDLSKFAVSYCKGLPLALVILGSLLHKRERKIWKSKLHELENSLEPSVEAVFQIGFKELHERVKEIFLDISCFFVGEDINYSKDVLKACDLNPDYGIIILMDLSLVTVEDGKIQMHDLIQQMGQTIVRHESFEPAKRSRLWEAEGAIKILKEKSGTKAVKAIKLDLHYKPWLKIVEAEAFRNMKNLRLLILQRVAYFPKNIFEYLPNSLKWIEWSTFYVNQSSSISFSVKGRLVGLVMKGVVNKQPRIAFENCKTMKHVDLSYCGTLKETPNFSATLNLEKLYLRGCTSLKVIHESVASLSKLVTLDLEGCDNLEKFPSSYLMLKSLEVLNLSRCRKIEEIPDLSASSNLKELYLRECDRLRIIHDSIGRSLDKLIILDLEGCKNLERLPIYTNKLESLELLNLASCLKLETFFDSSFRKFPSHLKFKSLKVLNLRDCLNLEEITDFSMASNLEILDLNTCFSLRIIHESIGSLDKLITLQLDLCHNLEKLPSSLKLKSLDSLSFTNCYKLEQLPEFDENMKSLRVMNLNGTAIRVLPSSIGYLIGLENLNLNDCANLTALPNEIHWLKSLEELHLRGCSKLDMFPPRSSLNFSQESSYFKLTVLDLKNCNISNSDFLETLSNVCTSLEKLNLSGNTFSCLPSLQNFKSLRFLELRNCKFLQNIIKLPHHLARVNASGSELLAIRPDCIADMMFGKQDAEFSDSTKVLFITNNEIPKYCNKQTTRSSMSVRFRHNLDKNIPALVLCVIFKADGDSCDEAEGFIHFEVSIDGEIIMASTGLEEQDNR</sequence>
<dbReference type="InterPro" id="IPR002182">
    <property type="entry name" value="NB-ARC"/>
</dbReference>
<keyword evidence="4" id="KW-0520">NAD</keyword>
<dbReference type="InterPro" id="IPR058192">
    <property type="entry name" value="WHD_ROQ1-like"/>
</dbReference>
<dbReference type="InterPro" id="IPR001611">
    <property type="entry name" value="Leu-rich_rpt"/>
</dbReference>
<dbReference type="GO" id="GO:0006952">
    <property type="term" value="P:defense response"/>
    <property type="evidence" value="ECO:0007669"/>
    <property type="project" value="UniProtKB-KW"/>
</dbReference>
<gene>
    <name evidence="6" type="ORF">Csa_5G494390</name>
</gene>